<dbReference type="InterPro" id="IPR050390">
    <property type="entry name" value="C5-Methyltransferase"/>
</dbReference>
<dbReference type="Proteomes" id="UP000766246">
    <property type="component" value="Unassembled WGS sequence"/>
</dbReference>
<dbReference type="PRINTS" id="PR00105">
    <property type="entry name" value="C5METTRFRASE"/>
</dbReference>
<dbReference type="NCBIfam" id="TIGR00675">
    <property type="entry name" value="dcm"/>
    <property type="match status" value="1"/>
</dbReference>
<evidence type="ECO:0000256" key="1">
    <source>
        <dbReference type="ARBA" id="ARBA00022603"/>
    </source>
</evidence>
<dbReference type="GO" id="GO:0003677">
    <property type="term" value="F:DNA binding"/>
    <property type="evidence" value="ECO:0007669"/>
    <property type="project" value="TreeGrafter"/>
</dbReference>
<comment type="caution">
    <text evidence="8">The sequence shown here is derived from an EMBL/GenBank/DDBJ whole genome shotgun (WGS) entry which is preliminary data.</text>
</comment>
<dbReference type="PANTHER" id="PTHR10629">
    <property type="entry name" value="CYTOSINE-SPECIFIC METHYLTRANSFERASE"/>
    <property type="match status" value="1"/>
</dbReference>
<dbReference type="Gene3D" id="3.40.50.150">
    <property type="entry name" value="Vaccinia Virus protein VP39"/>
    <property type="match status" value="1"/>
</dbReference>
<sequence length="485" mass="54563">MRIKKSNRGLTFSFAANDTFRPGTHYRYIVDTAASEIILVADEAGKYKLSKKGAKAKPLVDLRNEEIKQAMSKASYMEVEIKGDRIIVHIIKLDANVEGLSDRQLVDMLDKTEDITFEIDKKALIEHDSALIEMLTVAGIFSEKNRNDLSYVFDVVSLFSGAGLLDYPFATDDDFDIKFAVDFDEGAVQTYKKNIGDHILCMDIRDLDERNVPSADLLIGGVPCVGYSNSNRAGNEALDIEHRLLVDDFIRICRGNANSHSKYSMFVIENVRQFLTKENGRYLEKVLTSLSDDYNITYSVVNDSSVGGYSNRERMVLIGSLKEMGKVVIPDVELSSHKTAGDALRKVDSSWFNYNDITKASQKTVEKMAYVKPGHNYKDIPEMKHLDRHSNTYRRLSENEPAPTICNWRKVNIMPPVGNRILSVSEAAAIMGLNKDFKFYGKLPQMQQACSNGVTQHIARFIKAICKTYLYKYANESLGLSLMAA</sequence>
<keyword evidence="3 5" id="KW-0949">S-adenosyl-L-methionine</keyword>
<evidence type="ECO:0000313" key="9">
    <source>
        <dbReference type="Proteomes" id="UP000766246"/>
    </source>
</evidence>
<dbReference type="Pfam" id="PF00145">
    <property type="entry name" value="DNA_methylase"/>
    <property type="match status" value="1"/>
</dbReference>
<proteinExistence type="inferred from homology"/>
<gene>
    <name evidence="8" type="ORF">E7272_07540</name>
</gene>
<dbReference type="GO" id="GO:0044027">
    <property type="term" value="P:negative regulation of gene expression via chromosomal CpG island methylation"/>
    <property type="evidence" value="ECO:0007669"/>
    <property type="project" value="TreeGrafter"/>
</dbReference>
<evidence type="ECO:0000256" key="4">
    <source>
        <dbReference type="ARBA" id="ARBA00022747"/>
    </source>
</evidence>
<dbReference type="EMBL" id="SVER01000017">
    <property type="protein sequence ID" value="MBE5919684.1"/>
    <property type="molecule type" value="Genomic_DNA"/>
</dbReference>
<dbReference type="SUPFAM" id="SSF53335">
    <property type="entry name" value="S-adenosyl-L-methionine-dependent methyltransferases"/>
    <property type="match status" value="1"/>
</dbReference>
<dbReference type="PROSITE" id="PS51679">
    <property type="entry name" value="SAM_MT_C5"/>
    <property type="match status" value="1"/>
</dbReference>
<dbReference type="GO" id="GO:0032259">
    <property type="term" value="P:methylation"/>
    <property type="evidence" value="ECO:0007669"/>
    <property type="project" value="UniProtKB-KW"/>
</dbReference>
<evidence type="ECO:0000256" key="2">
    <source>
        <dbReference type="ARBA" id="ARBA00022679"/>
    </source>
</evidence>
<organism evidence="8 9">
    <name type="scientific">Pseudobutyrivibrio ruminis</name>
    <dbReference type="NCBI Taxonomy" id="46206"/>
    <lineage>
        <taxon>Bacteria</taxon>
        <taxon>Bacillati</taxon>
        <taxon>Bacillota</taxon>
        <taxon>Clostridia</taxon>
        <taxon>Lachnospirales</taxon>
        <taxon>Lachnospiraceae</taxon>
        <taxon>Pseudobutyrivibrio</taxon>
    </lineage>
</organism>
<evidence type="ECO:0000256" key="3">
    <source>
        <dbReference type="ARBA" id="ARBA00022691"/>
    </source>
</evidence>
<dbReference type="InterPro" id="IPR001525">
    <property type="entry name" value="C5_MeTfrase"/>
</dbReference>
<dbReference type="InterPro" id="IPR018117">
    <property type="entry name" value="C5_DNA_meth_AS"/>
</dbReference>
<comment type="catalytic activity">
    <reaction evidence="7">
        <text>a 2'-deoxycytidine in DNA + S-adenosyl-L-methionine = a 5-methyl-2'-deoxycytidine in DNA + S-adenosyl-L-homocysteine + H(+)</text>
        <dbReference type="Rhea" id="RHEA:13681"/>
        <dbReference type="Rhea" id="RHEA-COMP:11369"/>
        <dbReference type="Rhea" id="RHEA-COMP:11370"/>
        <dbReference type="ChEBI" id="CHEBI:15378"/>
        <dbReference type="ChEBI" id="CHEBI:57856"/>
        <dbReference type="ChEBI" id="CHEBI:59789"/>
        <dbReference type="ChEBI" id="CHEBI:85452"/>
        <dbReference type="ChEBI" id="CHEBI:85454"/>
        <dbReference type="EC" id="2.1.1.37"/>
    </reaction>
</comment>
<evidence type="ECO:0000256" key="5">
    <source>
        <dbReference type="PROSITE-ProRule" id="PRU01016"/>
    </source>
</evidence>
<protein>
    <recommendedName>
        <fullName evidence="7">Cytosine-specific methyltransferase</fullName>
        <ecNumber evidence="7">2.1.1.37</ecNumber>
    </recommendedName>
</protein>
<accession>A0A927UCA3</accession>
<comment type="similarity">
    <text evidence="5 6">Belongs to the class I-like SAM-binding methyltransferase superfamily. C5-methyltransferase family.</text>
</comment>
<dbReference type="PANTHER" id="PTHR10629:SF52">
    <property type="entry name" value="DNA (CYTOSINE-5)-METHYLTRANSFERASE 1"/>
    <property type="match status" value="1"/>
</dbReference>
<dbReference type="Gene3D" id="3.90.120.10">
    <property type="entry name" value="DNA Methylase, subunit A, domain 2"/>
    <property type="match status" value="1"/>
</dbReference>
<dbReference type="EC" id="2.1.1.37" evidence="7"/>
<dbReference type="InterPro" id="IPR029063">
    <property type="entry name" value="SAM-dependent_MTases_sf"/>
</dbReference>
<evidence type="ECO:0000256" key="6">
    <source>
        <dbReference type="RuleBase" id="RU000416"/>
    </source>
</evidence>
<dbReference type="AlphaFoldDB" id="A0A927UCA3"/>
<reference evidence="8" key="1">
    <citation type="submission" date="2019-04" db="EMBL/GenBank/DDBJ databases">
        <title>Evolution of Biomass-Degrading Anaerobic Consortia Revealed by Metagenomics.</title>
        <authorList>
            <person name="Peng X."/>
        </authorList>
    </citation>
    <scope>NUCLEOTIDE SEQUENCE</scope>
    <source>
        <strain evidence="8">SIG311</strain>
    </source>
</reference>
<keyword evidence="4" id="KW-0680">Restriction system</keyword>
<dbReference type="GO" id="GO:0003886">
    <property type="term" value="F:DNA (cytosine-5-)-methyltransferase activity"/>
    <property type="evidence" value="ECO:0007669"/>
    <property type="project" value="UniProtKB-EC"/>
</dbReference>
<feature type="active site" evidence="5">
    <location>
        <position position="224"/>
    </location>
</feature>
<evidence type="ECO:0000313" key="8">
    <source>
        <dbReference type="EMBL" id="MBE5919684.1"/>
    </source>
</evidence>
<dbReference type="PROSITE" id="PS00094">
    <property type="entry name" value="C5_MTASE_1"/>
    <property type="match status" value="1"/>
</dbReference>
<keyword evidence="1 5" id="KW-0489">Methyltransferase</keyword>
<evidence type="ECO:0000256" key="7">
    <source>
        <dbReference type="RuleBase" id="RU000417"/>
    </source>
</evidence>
<keyword evidence="2 5" id="KW-0808">Transferase</keyword>
<dbReference type="GO" id="GO:0009307">
    <property type="term" value="P:DNA restriction-modification system"/>
    <property type="evidence" value="ECO:0007669"/>
    <property type="project" value="UniProtKB-KW"/>
</dbReference>
<name>A0A927UCA3_9FIRM</name>